<keyword evidence="3" id="KW-1185">Reference proteome</keyword>
<dbReference type="NCBIfam" id="TIGR01640">
    <property type="entry name" value="F_box_assoc_1"/>
    <property type="match status" value="1"/>
</dbReference>
<name>A0A8X7V8V6_BRACI</name>
<dbReference type="InterPro" id="IPR006527">
    <property type="entry name" value="F-box-assoc_dom_typ1"/>
</dbReference>
<protein>
    <recommendedName>
        <fullName evidence="1">F-box domain-containing protein</fullName>
    </recommendedName>
</protein>
<dbReference type="Pfam" id="PF07734">
    <property type="entry name" value="FBA_1"/>
    <property type="match status" value="1"/>
</dbReference>
<dbReference type="Proteomes" id="UP000886595">
    <property type="component" value="Unassembled WGS sequence"/>
</dbReference>
<dbReference type="Pfam" id="PF00646">
    <property type="entry name" value="F-box"/>
    <property type="match status" value="1"/>
</dbReference>
<evidence type="ECO:0000313" key="3">
    <source>
        <dbReference type="Proteomes" id="UP000886595"/>
    </source>
</evidence>
<dbReference type="EMBL" id="JAAMPC010000006">
    <property type="protein sequence ID" value="KAG2306704.1"/>
    <property type="molecule type" value="Genomic_DNA"/>
</dbReference>
<dbReference type="PANTHER" id="PTHR31672">
    <property type="entry name" value="BNACNNG10540D PROTEIN"/>
    <property type="match status" value="1"/>
</dbReference>
<dbReference type="PROSITE" id="PS50181">
    <property type="entry name" value="FBOX"/>
    <property type="match status" value="1"/>
</dbReference>
<dbReference type="OrthoDB" id="1108440at2759"/>
<dbReference type="PANTHER" id="PTHR31672:SF13">
    <property type="entry name" value="F-BOX PROTEIN CPR30-LIKE"/>
    <property type="match status" value="1"/>
</dbReference>
<sequence length="317" mass="36791">MSMMRLWLKMMTRWGSSVMTATENNRTVYLPEDMLVEILSRVSEASLARFCSTSKGWNALIKKERKLDNKSLVIMLIDRSVYLARLDLQGIHDSNVVKVISQLSLNDRPLSTSSDIRHVFHWETSMMIKPLNSYSSKDTYPLGKSSSNKYKILRVHHHGHGYLEPCLVEYEIYDFKSNSWRVVGKTREWSIPRMCRGGTSVNGNTYWLTFTFRPNRQGQRIPYDVLIFQQRGLNLLTREEQKLCLLTSSRDEVYDIDISMGTKIKSTGDMSWSKLLIVERTHRYPFITLRTGMIFLVDRENKVIVHPSNSSNCFGRG</sequence>
<gene>
    <name evidence="2" type="ORF">Bca52824_026452</name>
</gene>
<dbReference type="InterPro" id="IPR036047">
    <property type="entry name" value="F-box-like_dom_sf"/>
</dbReference>
<dbReference type="InterPro" id="IPR050796">
    <property type="entry name" value="SCF_F-box_component"/>
</dbReference>
<feature type="domain" description="F-box" evidence="1">
    <location>
        <begin position="24"/>
        <end position="70"/>
    </location>
</feature>
<evidence type="ECO:0000259" key="1">
    <source>
        <dbReference type="PROSITE" id="PS50181"/>
    </source>
</evidence>
<comment type="caution">
    <text evidence="2">The sequence shown here is derived from an EMBL/GenBank/DDBJ whole genome shotgun (WGS) entry which is preliminary data.</text>
</comment>
<dbReference type="InterPro" id="IPR001810">
    <property type="entry name" value="F-box_dom"/>
</dbReference>
<proteinExistence type="predicted"/>
<reference evidence="2 3" key="1">
    <citation type="submission" date="2020-02" db="EMBL/GenBank/DDBJ databases">
        <authorList>
            <person name="Ma Q."/>
            <person name="Huang Y."/>
            <person name="Song X."/>
            <person name="Pei D."/>
        </authorList>
    </citation>
    <scope>NUCLEOTIDE SEQUENCE [LARGE SCALE GENOMIC DNA]</scope>
    <source>
        <strain evidence="2">Sxm20200214</strain>
        <tissue evidence="2">Leaf</tissue>
    </source>
</reference>
<accession>A0A8X7V8V6</accession>
<dbReference type="InterPro" id="IPR017451">
    <property type="entry name" value="F-box-assoc_interact_dom"/>
</dbReference>
<dbReference type="SMART" id="SM00256">
    <property type="entry name" value="FBOX"/>
    <property type="match status" value="1"/>
</dbReference>
<dbReference type="SUPFAM" id="SSF81383">
    <property type="entry name" value="F-box domain"/>
    <property type="match status" value="1"/>
</dbReference>
<evidence type="ECO:0000313" key="2">
    <source>
        <dbReference type="EMBL" id="KAG2306704.1"/>
    </source>
</evidence>
<dbReference type="AlphaFoldDB" id="A0A8X7V8V6"/>
<dbReference type="Gene3D" id="1.20.1280.50">
    <property type="match status" value="1"/>
</dbReference>
<organism evidence="2 3">
    <name type="scientific">Brassica carinata</name>
    <name type="common">Ethiopian mustard</name>
    <name type="synonym">Abyssinian cabbage</name>
    <dbReference type="NCBI Taxonomy" id="52824"/>
    <lineage>
        <taxon>Eukaryota</taxon>
        <taxon>Viridiplantae</taxon>
        <taxon>Streptophyta</taxon>
        <taxon>Embryophyta</taxon>
        <taxon>Tracheophyta</taxon>
        <taxon>Spermatophyta</taxon>
        <taxon>Magnoliopsida</taxon>
        <taxon>eudicotyledons</taxon>
        <taxon>Gunneridae</taxon>
        <taxon>Pentapetalae</taxon>
        <taxon>rosids</taxon>
        <taxon>malvids</taxon>
        <taxon>Brassicales</taxon>
        <taxon>Brassicaceae</taxon>
        <taxon>Brassiceae</taxon>
        <taxon>Brassica</taxon>
    </lineage>
</organism>